<gene>
    <name evidence="3" type="ORF">ESW18_01595</name>
    <name evidence="2" type="ORF">LV84_02069</name>
</gene>
<proteinExistence type="predicted"/>
<name>A0A2W7REY0_9BACT</name>
<keyword evidence="1" id="KW-0732">Signal</keyword>
<dbReference type="RefSeq" id="WP_086501402.1">
    <property type="nucleotide sequence ID" value="NZ_MSSV01000008.1"/>
</dbReference>
<evidence type="ECO:0000313" key="3">
    <source>
        <dbReference type="EMBL" id="TXD79851.1"/>
    </source>
</evidence>
<dbReference type="OrthoDB" id="818842at2"/>
<evidence type="ECO:0000256" key="1">
    <source>
        <dbReference type="SAM" id="SignalP"/>
    </source>
</evidence>
<dbReference type="Pfam" id="PF17170">
    <property type="entry name" value="DUF5128"/>
    <property type="match status" value="1"/>
</dbReference>
<feature type="chain" id="PRO_5016137586" evidence="1">
    <location>
        <begin position="26"/>
        <end position="404"/>
    </location>
</feature>
<accession>A0A2W7REY0</accession>
<dbReference type="EMBL" id="VORV01000001">
    <property type="protein sequence ID" value="TXD79851.1"/>
    <property type="molecule type" value="Genomic_DNA"/>
</dbReference>
<evidence type="ECO:0000313" key="4">
    <source>
        <dbReference type="Proteomes" id="UP000249115"/>
    </source>
</evidence>
<feature type="signal peptide" evidence="1">
    <location>
        <begin position="1"/>
        <end position="25"/>
    </location>
</feature>
<reference evidence="3 5" key="2">
    <citation type="submission" date="2019-08" db="EMBL/GenBank/DDBJ databases">
        <title>Genome of Algoriphagus ratkowskyi IC026.</title>
        <authorList>
            <person name="Bowman J.P."/>
        </authorList>
    </citation>
    <scope>NUCLEOTIDE SEQUENCE [LARGE SCALE GENOMIC DNA]</scope>
    <source>
        <strain evidence="3 5">IC026</strain>
    </source>
</reference>
<reference evidence="2 4" key="1">
    <citation type="submission" date="2018-06" db="EMBL/GenBank/DDBJ databases">
        <title>Genomic Encyclopedia of Archaeal and Bacterial Type Strains, Phase II (KMG-II): from individual species to whole genera.</title>
        <authorList>
            <person name="Goeker M."/>
        </authorList>
    </citation>
    <scope>NUCLEOTIDE SEQUENCE [LARGE SCALE GENOMIC DNA]</scope>
    <source>
        <strain evidence="2 4">DSM 22686</strain>
    </source>
</reference>
<dbReference type="AlphaFoldDB" id="A0A2W7REY0"/>
<dbReference type="Proteomes" id="UP000321927">
    <property type="component" value="Unassembled WGS sequence"/>
</dbReference>
<dbReference type="InterPro" id="IPR011042">
    <property type="entry name" value="6-blade_b-propeller_TolB-like"/>
</dbReference>
<evidence type="ECO:0000313" key="5">
    <source>
        <dbReference type="Proteomes" id="UP000321927"/>
    </source>
</evidence>
<organism evidence="2 4">
    <name type="scientific">Algoriphagus ratkowskyi</name>
    <dbReference type="NCBI Taxonomy" id="57028"/>
    <lineage>
        <taxon>Bacteria</taxon>
        <taxon>Pseudomonadati</taxon>
        <taxon>Bacteroidota</taxon>
        <taxon>Cytophagia</taxon>
        <taxon>Cytophagales</taxon>
        <taxon>Cyclobacteriaceae</taxon>
        <taxon>Algoriphagus</taxon>
    </lineage>
</organism>
<dbReference type="EMBL" id="QKZU01000007">
    <property type="protein sequence ID" value="PZX56940.1"/>
    <property type="molecule type" value="Genomic_DNA"/>
</dbReference>
<evidence type="ECO:0000313" key="2">
    <source>
        <dbReference type="EMBL" id="PZX56940.1"/>
    </source>
</evidence>
<keyword evidence="5" id="KW-1185">Reference proteome</keyword>
<dbReference type="PROSITE" id="PS51257">
    <property type="entry name" value="PROKAR_LIPOPROTEIN"/>
    <property type="match status" value="1"/>
</dbReference>
<comment type="caution">
    <text evidence="2">The sequence shown here is derived from an EMBL/GenBank/DDBJ whole genome shotgun (WGS) entry which is preliminary data.</text>
</comment>
<dbReference type="Gene3D" id="2.120.10.30">
    <property type="entry name" value="TolB, C-terminal domain"/>
    <property type="match status" value="1"/>
</dbReference>
<sequence length="404" mass="46621">MKKLRLFLFCLLAAFFAACSSGDQANSEKTIDDLEIIKVDLSEAREGKLSEFFESEIEYIWLKENVNEGLLGRGVNQMFFHDEKIYVVDTQGCKCIQIFDETGNYLNEINGYGEGPGQYVQFYSAVFKDNELMLLGVPKKLMWFDLEGKFLREQQVDQQIGAAAYSDSEESYYFYTNASEKGDFFFESVNEAFQDTVRSIPFDENTFYGYYSGASSLQKQGEKIFFGMPLQDTIYEANESHLKARYVWDFGKYGQDIQEMKKFDVGVDGMAYIRFQNSEAKLYFQENWFIVENLLISSFRHEGQSFLMIYDTETRQSNLIKNLLVNDLDELYPFANIYLQFTDSKAGNSIPGKTLYNLLQKKKEELGQEGFEKYVKGKGKNFAQVAFAAKNSENPVLIVYTVKK</sequence>
<protein>
    <submittedName>
        <fullName evidence="2 3">6-bladed beta-propeller</fullName>
    </submittedName>
</protein>
<dbReference type="Proteomes" id="UP000249115">
    <property type="component" value="Unassembled WGS sequence"/>
</dbReference>